<keyword evidence="1" id="KW-0614">Plasmid</keyword>
<dbReference type="HOGENOM" id="CLU_1264799_0_0_9"/>
<dbReference type="EMBL" id="CP001188">
    <property type="protein sequence ID" value="ACK98720.1"/>
    <property type="molecule type" value="Genomic_DNA"/>
</dbReference>
<geneLocation type="plasmid" evidence="1 2">
    <name>pG9842_140</name>
</geneLocation>
<sequence>MPVVIEKFMPELEKIKDIREKLKECKEDWLESKLENVNHKYIGSKTVTRILDYATDGITYWDFELVEQWREEVYQYDRNTGTWFFDGYVYRVKGYLFIPGLGQRSQYGSKVIIGSTGNSDGAYKSAASCCLNNCASMFGIGSSIYDKINIETDENDYENLIQDSNYYVGHTQNARLQQGQQQHWNQQYQQQQGQYPS</sequence>
<reference evidence="1 2" key="1">
    <citation type="submission" date="2008-10" db="EMBL/GenBank/DDBJ databases">
        <title>Genome sequence of Bacillus cereus G9842.</title>
        <authorList>
            <person name="Dodson R.J."/>
            <person name="Durkin A.S."/>
            <person name="Rosovitz M.J."/>
            <person name="Rasko D.A."/>
            <person name="Hoffmaster A."/>
            <person name="Ravel J."/>
            <person name="Sutton G."/>
        </authorList>
    </citation>
    <scope>NUCLEOTIDE SEQUENCE [LARGE SCALE GENOMIC DNA]</scope>
    <source>
        <strain evidence="1 2">G9842</strain>
        <plasmid evidence="1 2">pG9842_140</plasmid>
    </source>
</reference>
<gene>
    <name evidence="1" type="ordered locus">BCG9842_A0028</name>
</gene>
<dbReference type="Proteomes" id="UP000006744">
    <property type="component" value="Plasmid pG9842_140"/>
</dbReference>
<evidence type="ECO:0000313" key="1">
    <source>
        <dbReference type="EMBL" id="ACK98720.1"/>
    </source>
</evidence>
<organism evidence="1 2">
    <name type="scientific">Bacillus cereus (strain G9842)</name>
    <dbReference type="NCBI Taxonomy" id="405531"/>
    <lineage>
        <taxon>Bacteria</taxon>
        <taxon>Bacillati</taxon>
        <taxon>Bacillota</taxon>
        <taxon>Bacilli</taxon>
        <taxon>Bacillales</taxon>
        <taxon>Bacillaceae</taxon>
        <taxon>Bacillus</taxon>
        <taxon>Bacillus cereus group</taxon>
    </lineage>
</organism>
<evidence type="ECO:0000313" key="2">
    <source>
        <dbReference type="Proteomes" id="UP000006744"/>
    </source>
</evidence>
<proteinExistence type="predicted"/>
<dbReference type="RefSeq" id="WP_001145618.1">
    <property type="nucleotide sequence ID" value="NC_011774.1"/>
</dbReference>
<dbReference type="KEGG" id="bcg:BCG9842_A0028"/>
<dbReference type="AlphaFoldDB" id="B7IZM1"/>
<accession>B7IZM1</accession>
<protein>
    <submittedName>
        <fullName evidence="1">Uncharacterized protein</fullName>
    </submittedName>
</protein>
<name>B7IZM1_BACC2</name>